<evidence type="ECO:0000313" key="2">
    <source>
        <dbReference type="Proteomes" id="UP000252530"/>
    </source>
</evidence>
<dbReference type="RefSeq" id="WP_113859453.1">
    <property type="nucleotide sequence ID" value="NZ_PDCG01000001.1"/>
</dbReference>
<organism evidence="1 2">
    <name type="scientific">Bifidobacterium aemilianum</name>
    <dbReference type="NCBI Taxonomy" id="2493120"/>
    <lineage>
        <taxon>Bacteria</taxon>
        <taxon>Bacillati</taxon>
        <taxon>Actinomycetota</taxon>
        <taxon>Actinomycetes</taxon>
        <taxon>Bifidobacteriales</taxon>
        <taxon>Bifidobacteriaceae</taxon>
        <taxon>Bifidobacterium</taxon>
    </lineage>
</organism>
<reference evidence="1 2" key="1">
    <citation type="submission" date="2017-10" db="EMBL/GenBank/DDBJ databases">
        <title>Bifidobacterium xylocopum sp. nov. and Bifidobacterium aemilianum sp. nov., from the carpenter bee (Xylocopa violacea) digestive tract.</title>
        <authorList>
            <person name="Alberoni D."/>
            <person name="Baffoni L."/>
            <person name="Di Gioia D."/>
            <person name="Gaggia F."/>
            <person name="Biavati B."/>
        </authorList>
    </citation>
    <scope>NUCLEOTIDE SEQUENCE [LARGE SCALE GENOMIC DNA]</scope>
    <source>
        <strain evidence="1 2">XV10</strain>
    </source>
</reference>
<protein>
    <submittedName>
        <fullName evidence="1">Uncharacterized protein</fullName>
    </submittedName>
</protein>
<name>A0A366KA55_9BIFI</name>
<comment type="caution">
    <text evidence="1">The sequence shown here is derived from an EMBL/GenBank/DDBJ whole genome shotgun (WGS) entry which is preliminary data.</text>
</comment>
<gene>
    <name evidence="1" type="ORF">CRD60_01025</name>
</gene>
<keyword evidence="2" id="KW-1185">Reference proteome</keyword>
<evidence type="ECO:0000313" key="1">
    <source>
        <dbReference type="EMBL" id="RBP98479.1"/>
    </source>
</evidence>
<proteinExistence type="predicted"/>
<dbReference type="AlphaFoldDB" id="A0A366KA55"/>
<dbReference type="OrthoDB" id="3240016at2"/>
<dbReference type="EMBL" id="PDCG01000001">
    <property type="protein sequence ID" value="RBP98479.1"/>
    <property type="molecule type" value="Genomic_DNA"/>
</dbReference>
<sequence length="216" mass="23555">MSEKNIAEGSVWARIAKARESMSLEKSGGMTLGGDRIQYATIDDLYKTVSNALMGQDLWLNTPLEGDRVHVRVVDVRTGESQELLSYPCVLTGRDVKADAGMWTSCKRYAITSAFNLASGDEGGTEQAAARQEERQTRGFVAKRRFQGVPAAKLTEIRGLLVRTGVTDPKAQRETVGSIIGREVQGRLDDANLTPAEADRLVEELSGRPQTGEAQQ</sequence>
<dbReference type="Proteomes" id="UP000252530">
    <property type="component" value="Unassembled WGS sequence"/>
</dbReference>
<accession>A0A366KA55</accession>